<dbReference type="EMBL" id="CP058952">
    <property type="protein sequence ID" value="QLI82662.1"/>
    <property type="molecule type" value="Genomic_DNA"/>
</dbReference>
<feature type="region of interest" description="Disordered" evidence="1">
    <location>
        <begin position="221"/>
        <end position="243"/>
    </location>
</feature>
<evidence type="ECO:0000313" key="2">
    <source>
        <dbReference type="EMBL" id="QLI82662.1"/>
    </source>
</evidence>
<feature type="compositionally biased region" description="Polar residues" evidence="1">
    <location>
        <begin position="226"/>
        <end position="243"/>
    </location>
</feature>
<dbReference type="AlphaFoldDB" id="A0A7D5Z9S0"/>
<evidence type="ECO:0000313" key="3">
    <source>
        <dbReference type="Proteomes" id="UP000510822"/>
    </source>
</evidence>
<dbReference type="RefSeq" id="WP_180306738.1">
    <property type="nucleotide sequence ID" value="NZ_CP058952.1"/>
</dbReference>
<reference evidence="2 3" key="1">
    <citation type="journal article" date="2016" name="Int. J. Syst. Evol. Microbiol.">
        <title>Chitinibacter fontanus sp. nov., isolated from a spring.</title>
        <authorList>
            <person name="Sheu S.Y."/>
            <person name="Li Y.S."/>
            <person name="Young C.C."/>
            <person name="Chen W.M."/>
        </authorList>
    </citation>
    <scope>NUCLEOTIDE SEQUENCE [LARGE SCALE GENOMIC DNA]</scope>
    <source>
        <strain evidence="2 3">STM-7</strain>
    </source>
</reference>
<evidence type="ECO:0000256" key="1">
    <source>
        <dbReference type="SAM" id="MobiDB-lite"/>
    </source>
</evidence>
<dbReference type="KEGG" id="cfon:HZU75_14615"/>
<name>A0A7D5Z9S0_9NEIS</name>
<sequence>MLNNDLDFIVKLYEGENPRPISFDLTWQIMDLQRRLIQNRAANVKTKSHVYFKNKDHYFVSGAGVSYVDLTEMPVKFFRWKPGIKYGRFMVVDLYKALSKVRSLNKVNMNDVLNFDPTLMGEKSRYAWWDAVLSSVNVKIHDSRKLIVLKALDLIFNRPSDVNFARWGAYGKYLDRAVENVVNKYGDDQIGNIENLIPNLFPELNGLICKNLMEAFLRDDPMPEQQPRSSVSDAQAFPRTNPS</sequence>
<accession>A0A7D5Z9S0</accession>
<organism evidence="2 3">
    <name type="scientific">Chitinibacter fontanus</name>
    <dbReference type="NCBI Taxonomy" id="1737446"/>
    <lineage>
        <taxon>Bacteria</taxon>
        <taxon>Pseudomonadati</taxon>
        <taxon>Pseudomonadota</taxon>
        <taxon>Betaproteobacteria</taxon>
        <taxon>Neisseriales</taxon>
        <taxon>Chitinibacteraceae</taxon>
        <taxon>Chitinibacter</taxon>
    </lineage>
</organism>
<proteinExistence type="predicted"/>
<dbReference type="Proteomes" id="UP000510822">
    <property type="component" value="Chromosome"/>
</dbReference>
<keyword evidence="3" id="KW-1185">Reference proteome</keyword>
<gene>
    <name evidence="2" type="ORF">HZU75_14615</name>
</gene>
<protein>
    <submittedName>
        <fullName evidence="2">Uncharacterized protein</fullName>
    </submittedName>
</protein>